<reference evidence="1" key="1">
    <citation type="submission" date="2023-08" db="EMBL/GenBank/DDBJ databases">
        <authorList>
            <person name="Alioto T."/>
            <person name="Alioto T."/>
            <person name="Gomez Garrido J."/>
        </authorList>
    </citation>
    <scope>NUCLEOTIDE SEQUENCE</scope>
</reference>
<feature type="non-terminal residue" evidence="1">
    <location>
        <position position="54"/>
    </location>
</feature>
<dbReference type="EMBL" id="OY660867">
    <property type="protein sequence ID" value="CAJ1055552.1"/>
    <property type="molecule type" value="Genomic_DNA"/>
</dbReference>
<evidence type="ECO:0000313" key="1">
    <source>
        <dbReference type="EMBL" id="CAJ1055552.1"/>
    </source>
</evidence>
<feature type="non-terminal residue" evidence="1">
    <location>
        <position position="1"/>
    </location>
</feature>
<evidence type="ECO:0000313" key="2">
    <source>
        <dbReference type="Proteomes" id="UP001178508"/>
    </source>
</evidence>
<gene>
    <name evidence="1" type="ORF">XNOV1_A039102</name>
</gene>
<dbReference type="AlphaFoldDB" id="A0AAV1F2V5"/>
<organism evidence="1 2">
    <name type="scientific">Xyrichtys novacula</name>
    <name type="common">Pearly razorfish</name>
    <name type="synonym">Hemipteronotus novacula</name>
    <dbReference type="NCBI Taxonomy" id="13765"/>
    <lineage>
        <taxon>Eukaryota</taxon>
        <taxon>Metazoa</taxon>
        <taxon>Chordata</taxon>
        <taxon>Craniata</taxon>
        <taxon>Vertebrata</taxon>
        <taxon>Euteleostomi</taxon>
        <taxon>Actinopterygii</taxon>
        <taxon>Neopterygii</taxon>
        <taxon>Teleostei</taxon>
        <taxon>Neoteleostei</taxon>
        <taxon>Acanthomorphata</taxon>
        <taxon>Eupercaria</taxon>
        <taxon>Labriformes</taxon>
        <taxon>Labridae</taxon>
        <taxon>Xyrichtys</taxon>
    </lineage>
</organism>
<accession>A0AAV1F2V5</accession>
<proteinExistence type="predicted"/>
<keyword evidence="2" id="KW-1185">Reference proteome</keyword>
<sequence length="54" mass="6345">LHKMKSHKRQLERLYRKTGLTVHLHAYTGHLHLYRTALNSVRSSFYSNLIHSGS</sequence>
<dbReference type="Proteomes" id="UP001178508">
    <property type="component" value="Chromosome 4"/>
</dbReference>
<name>A0AAV1F2V5_XYRNO</name>
<protein>
    <submittedName>
        <fullName evidence="1">LOW QUALITY PROTEIN: uncharacterized protein LOC115374818</fullName>
    </submittedName>
</protein>